<evidence type="ECO:0000313" key="6">
    <source>
        <dbReference type="EMBL" id="OCH92176.1"/>
    </source>
</evidence>
<feature type="domain" description="Alpha/beta hydrolase fold-3" evidence="5">
    <location>
        <begin position="167"/>
        <end position="288"/>
    </location>
</feature>
<dbReference type="GO" id="GO:0016787">
    <property type="term" value="F:hydrolase activity"/>
    <property type="evidence" value="ECO:0007669"/>
    <property type="project" value="UniProtKB-KW"/>
</dbReference>
<evidence type="ECO:0000259" key="5">
    <source>
        <dbReference type="Pfam" id="PF07859"/>
    </source>
</evidence>
<feature type="region of interest" description="Disordered" evidence="4">
    <location>
        <begin position="587"/>
        <end position="693"/>
    </location>
</feature>
<evidence type="ECO:0000256" key="4">
    <source>
        <dbReference type="SAM" id="MobiDB-lite"/>
    </source>
</evidence>
<feature type="region of interest" description="Disordered" evidence="4">
    <location>
        <begin position="357"/>
        <end position="421"/>
    </location>
</feature>
<feature type="compositionally biased region" description="Low complexity" evidence="4">
    <location>
        <begin position="941"/>
        <end position="951"/>
    </location>
</feature>
<evidence type="ECO:0000256" key="1">
    <source>
        <dbReference type="ARBA" id="ARBA00010515"/>
    </source>
</evidence>
<dbReference type="EMBL" id="KV722373">
    <property type="protein sequence ID" value="OCH92176.1"/>
    <property type="molecule type" value="Genomic_DNA"/>
</dbReference>
<dbReference type="AlphaFoldDB" id="A0A8E2AWD2"/>
<dbReference type="Gene3D" id="3.40.50.1820">
    <property type="entry name" value="alpha/beta hydrolase"/>
    <property type="match status" value="2"/>
</dbReference>
<evidence type="ECO:0000256" key="2">
    <source>
        <dbReference type="ARBA" id="ARBA00022801"/>
    </source>
</evidence>
<feature type="compositionally biased region" description="Basic and acidic residues" evidence="4">
    <location>
        <begin position="644"/>
        <end position="665"/>
    </location>
</feature>
<feature type="compositionally biased region" description="Basic and acidic residues" evidence="4">
    <location>
        <begin position="335"/>
        <end position="345"/>
    </location>
</feature>
<comment type="similarity">
    <text evidence="1">Belongs to the 'GDXG' lipolytic enzyme family.</text>
</comment>
<keyword evidence="2 6" id="KW-0378">Hydrolase</keyword>
<feature type="region of interest" description="Disordered" evidence="4">
    <location>
        <begin position="933"/>
        <end position="972"/>
    </location>
</feature>
<evidence type="ECO:0000313" key="7">
    <source>
        <dbReference type="Proteomes" id="UP000250043"/>
    </source>
</evidence>
<sequence>MPVNTITAAVNITPVVIKTLLKHSRKKGHKFQEGDEVAEATDDIFFDEAFHIVKAFIELGTRNTVESLQAFTNTHVPAPYWASVVPVQIPLTTCNKAADHLVEWFGPEDLKAVVGGERWWQVRGLDGIDAEWVTEKEYLAPESILRGIDVNGMDREILRMEHLESVMLYVHGGAYFWGSINTHRYQIIRYARMMKSRAFAVNYRKAPQYPWPCPVQDVLAAYLYLIDPPPDAVHKPVSPTKIVFAGDSAGAGLCLSVLTVIRDLGRPMPAGAVLISPWVDLTHSFPSVMKNTGTDIIPPYGFIHRPSTLWPMEPLPVDGRARAIPTRTNPPPDPGHADTLRPSEGRLDDQIQERLTKSADKHGEVHTKDLTEPESRVNTQEKMLQHSSKEASAGHPQPTSDANGNDDDKTDGNVPDNDVHKDAQPVADRLQDDPSFDAAIDFWEPKPPKVLMHDSNDTPLELRSQIQLYATTEQLTHPLVTPILQGSLGNLCPLYIIGGDAEVLRDEIIYLAHKAAHPQKYPTRKGVLRDGQRQRENATKFQTPTKVHLQIFDGMCHVLTVFTFTDSAQYAYRSIARFVKHVTTNTSEHLERNPFPELHLSSSDSNSSSEPKDDEGPEPPLQSRRNASDKDDRKTQDQNVNGRKGVEIYHENEKAAREEVDRGEADVASGFSNGTANGAANGAEKSQADDDTKDVPGVFMIRERVNVFGRVRPMEPPEEMEALHLRPQEIGVIKEAPVKKWLNGQELWDKKYKYAARKVYGERRKYEAKCARLLQHAREQGLLHESDGRPNIPNEQSSVSLPFASVGQIQSERRWGPLDLEDEHPPASAIAGRRDTREAYALLKKNIYHSAPRTHYMIPKFSATDAIRDAELKKPPAQSVSEQQVETHIFPMHGLRIWQSLLTYFMHKSSKKTADGKKEAISAVRASSHRLSHFLSEDVSNNADGAANANGTRGVNDTQNDASNTRTSGDAR</sequence>
<dbReference type="Proteomes" id="UP000250043">
    <property type="component" value="Unassembled WGS sequence"/>
</dbReference>
<organism evidence="6 7">
    <name type="scientific">Obba rivulosa</name>
    <dbReference type="NCBI Taxonomy" id="1052685"/>
    <lineage>
        <taxon>Eukaryota</taxon>
        <taxon>Fungi</taxon>
        <taxon>Dikarya</taxon>
        <taxon>Basidiomycota</taxon>
        <taxon>Agaricomycotina</taxon>
        <taxon>Agaricomycetes</taxon>
        <taxon>Polyporales</taxon>
        <taxon>Gelatoporiaceae</taxon>
        <taxon>Obba</taxon>
    </lineage>
</organism>
<protein>
    <submittedName>
        <fullName evidence="6">Alpha/beta-hydrolase</fullName>
    </submittedName>
</protein>
<dbReference type="PROSITE" id="PS01173">
    <property type="entry name" value="LIPASE_GDXG_HIS"/>
    <property type="match status" value="1"/>
</dbReference>
<dbReference type="PROSITE" id="PS01174">
    <property type="entry name" value="LIPASE_GDXG_SER"/>
    <property type="match status" value="1"/>
</dbReference>
<dbReference type="InterPro" id="IPR029058">
    <property type="entry name" value="AB_hydrolase_fold"/>
</dbReference>
<dbReference type="InterPro" id="IPR033140">
    <property type="entry name" value="Lipase_GDXG_put_SER_AS"/>
</dbReference>
<dbReference type="InterPro" id="IPR002168">
    <property type="entry name" value="Lipase_GDXG_HIS_AS"/>
</dbReference>
<accession>A0A8E2AWD2</accession>
<feature type="active site" evidence="3">
    <location>
        <position position="248"/>
    </location>
</feature>
<dbReference type="PANTHER" id="PTHR48081:SF5">
    <property type="entry name" value="ALPHA_BETA HYDROLASE FOLD-3 DOMAIN-CONTAINING PROTEIN"/>
    <property type="match status" value="1"/>
</dbReference>
<reference evidence="6 7" key="1">
    <citation type="submission" date="2016-07" db="EMBL/GenBank/DDBJ databases">
        <title>Draft genome of the white-rot fungus Obba rivulosa 3A-2.</title>
        <authorList>
            <consortium name="DOE Joint Genome Institute"/>
            <person name="Miettinen O."/>
            <person name="Riley R."/>
            <person name="Acob R."/>
            <person name="Barry K."/>
            <person name="Cullen D."/>
            <person name="De Vries R."/>
            <person name="Hainaut M."/>
            <person name="Hatakka A."/>
            <person name="Henrissat B."/>
            <person name="Hilden K."/>
            <person name="Kuo R."/>
            <person name="Labutti K."/>
            <person name="Lipzen A."/>
            <person name="Makela M.R."/>
            <person name="Sandor L."/>
            <person name="Spatafora J.W."/>
            <person name="Grigoriev I.V."/>
            <person name="Hibbett D.S."/>
        </authorList>
    </citation>
    <scope>NUCLEOTIDE SEQUENCE [LARGE SCALE GENOMIC DNA]</scope>
    <source>
        <strain evidence="6 7">3A-2</strain>
    </source>
</reference>
<dbReference type="Pfam" id="PF07859">
    <property type="entry name" value="Abhydrolase_3"/>
    <property type="match status" value="1"/>
</dbReference>
<dbReference type="SUPFAM" id="SSF53474">
    <property type="entry name" value="alpha/beta-Hydrolases"/>
    <property type="match status" value="1"/>
</dbReference>
<keyword evidence="7" id="KW-1185">Reference proteome</keyword>
<feature type="compositionally biased region" description="Basic and acidic residues" evidence="4">
    <location>
        <begin position="357"/>
        <end position="375"/>
    </location>
</feature>
<evidence type="ECO:0000256" key="3">
    <source>
        <dbReference type="PROSITE-ProRule" id="PRU10038"/>
    </source>
</evidence>
<dbReference type="OrthoDB" id="1662883at2759"/>
<feature type="compositionally biased region" description="Low complexity" evidence="4">
    <location>
        <begin position="668"/>
        <end position="683"/>
    </location>
</feature>
<feature type="region of interest" description="Disordered" evidence="4">
    <location>
        <begin position="314"/>
        <end position="345"/>
    </location>
</feature>
<dbReference type="PANTHER" id="PTHR48081">
    <property type="entry name" value="AB HYDROLASE SUPERFAMILY PROTEIN C4A8.06C"/>
    <property type="match status" value="1"/>
</dbReference>
<feature type="compositionally biased region" description="Basic and acidic residues" evidence="4">
    <location>
        <begin position="626"/>
        <end position="636"/>
    </location>
</feature>
<feature type="compositionally biased region" description="Basic and acidic residues" evidence="4">
    <location>
        <begin position="406"/>
        <end position="421"/>
    </location>
</feature>
<feature type="compositionally biased region" description="Polar residues" evidence="4">
    <location>
        <begin position="953"/>
        <end position="972"/>
    </location>
</feature>
<name>A0A8E2AWD2_9APHY</name>
<proteinExistence type="inferred from homology"/>
<gene>
    <name evidence="6" type="ORF">OBBRIDRAFT_471635</name>
</gene>
<dbReference type="InterPro" id="IPR013094">
    <property type="entry name" value="AB_hydrolase_3"/>
</dbReference>
<dbReference type="InterPro" id="IPR050300">
    <property type="entry name" value="GDXG_lipolytic_enzyme"/>
</dbReference>